<dbReference type="InterPro" id="IPR058031">
    <property type="entry name" value="AAA_lid_NorR"/>
</dbReference>
<dbReference type="PROSITE" id="PS00675">
    <property type="entry name" value="SIGMA54_INTERACT_1"/>
    <property type="match status" value="1"/>
</dbReference>
<feature type="domain" description="PAS" evidence="6">
    <location>
        <begin position="114"/>
        <end position="155"/>
    </location>
</feature>
<dbReference type="SUPFAM" id="SSF52540">
    <property type="entry name" value="P-loop containing nucleoside triphosphate hydrolases"/>
    <property type="match status" value="1"/>
</dbReference>
<dbReference type="KEGG" id="crs:FQB35_01045"/>
<dbReference type="OrthoDB" id="9803970at2"/>
<dbReference type="InterPro" id="IPR013656">
    <property type="entry name" value="PAS_4"/>
</dbReference>
<dbReference type="GO" id="GO:0043565">
    <property type="term" value="F:sequence-specific DNA binding"/>
    <property type="evidence" value="ECO:0007669"/>
    <property type="project" value="InterPro"/>
</dbReference>
<accession>A0A5C0SCX4</accession>
<dbReference type="Pfam" id="PF02954">
    <property type="entry name" value="HTH_8"/>
    <property type="match status" value="1"/>
</dbReference>
<dbReference type="CDD" id="cd00130">
    <property type="entry name" value="PAS"/>
    <property type="match status" value="1"/>
</dbReference>
<evidence type="ECO:0000313" key="8">
    <source>
        <dbReference type="Proteomes" id="UP000324646"/>
    </source>
</evidence>
<evidence type="ECO:0000259" key="5">
    <source>
        <dbReference type="PROSITE" id="PS50045"/>
    </source>
</evidence>
<dbReference type="SMART" id="SM00382">
    <property type="entry name" value="AAA"/>
    <property type="match status" value="1"/>
</dbReference>
<organism evidence="7 8">
    <name type="scientific">Crassaminicella thermophila</name>
    <dbReference type="NCBI Taxonomy" id="2599308"/>
    <lineage>
        <taxon>Bacteria</taxon>
        <taxon>Bacillati</taxon>
        <taxon>Bacillota</taxon>
        <taxon>Clostridia</taxon>
        <taxon>Eubacteriales</taxon>
        <taxon>Clostridiaceae</taxon>
        <taxon>Crassaminicella</taxon>
    </lineage>
</organism>
<dbReference type="Gene3D" id="1.10.10.60">
    <property type="entry name" value="Homeodomain-like"/>
    <property type="match status" value="1"/>
</dbReference>
<dbReference type="PRINTS" id="PR01590">
    <property type="entry name" value="HTHFIS"/>
</dbReference>
<dbReference type="Gene3D" id="3.40.50.300">
    <property type="entry name" value="P-loop containing nucleotide triphosphate hydrolases"/>
    <property type="match status" value="1"/>
</dbReference>
<keyword evidence="3" id="KW-0805">Transcription regulation</keyword>
<dbReference type="InterPro" id="IPR002197">
    <property type="entry name" value="HTH_Fis"/>
</dbReference>
<dbReference type="GO" id="GO:0005524">
    <property type="term" value="F:ATP binding"/>
    <property type="evidence" value="ECO:0007669"/>
    <property type="project" value="UniProtKB-KW"/>
</dbReference>
<sequence length="581" mass="67410">MARRIYMEIKRVGELLMEHVPGIIILNKREEIIWISEMIKKIYSQKKVLNNRFCNLFPFTIDILLYTSKIFKTPYGKKYNMKARKVVDEEKEYIFVFMQDIEDFTNDKIRLYCLEKIISSINDGIIMSNAEGRIILYNKAQEKLEELSGKDIIGKYLWEAYDYKAIEMSEHQKVYKTGIPIVNKYKAHAYKDGVPKYVFYSTYPIEKDGEIIGAYSISKNETMLKSLLSETIELKRRLRSKKISKKDKYKDNGTVYSFTDIIGDSEQIKNLIKEAETMALLENNLLIIGETGTGKEVFAQSIHNLGKNNKEPFVAINCAAIPENLLESILFGTVKGSYTGAVDQAGLFEEARGGTLFLDELNSMPIAMQTKLLRVLQERKVRRVGGLKTTSIDCRVISAINEDPQKIIKEGRLRQDLFYRIASLCLYIPPLRERPQDILSMGSFFIGKYNNMLNKSVKSFSPELREIMLSYHWPGNIRELEHIIENLMIRVRENEKELRIEHLPKYIQTRIIGENAVGKIRKKQISLSEILRDIEKRIIVESLNKNEWNISKTSKDLGIIRQSLIYRMKKLGIKSKEKEIV</sequence>
<evidence type="ECO:0000259" key="6">
    <source>
        <dbReference type="PROSITE" id="PS50112"/>
    </source>
</evidence>
<dbReference type="PROSITE" id="PS50045">
    <property type="entry name" value="SIGMA54_INTERACT_4"/>
    <property type="match status" value="1"/>
</dbReference>
<dbReference type="SUPFAM" id="SSF46689">
    <property type="entry name" value="Homeodomain-like"/>
    <property type="match status" value="1"/>
</dbReference>
<dbReference type="Pfam" id="PF08448">
    <property type="entry name" value="PAS_4"/>
    <property type="match status" value="1"/>
</dbReference>
<dbReference type="PROSITE" id="PS00688">
    <property type="entry name" value="SIGMA54_INTERACT_3"/>
    <property type="match status" value="1"/>
</dbReference>
<dbReference type="AlphaFoldDB" id="A0A5C0SCX4"/>
<feature type="domain" description="Sigma-54 factor interaction" evidence="5">
    <location>
        <begin position="261"/>
        <end position="489"/>
    </location>
</feature>
<dbReference type="Proteomes" id="UP000324646">
    <property type="component" value="Chromosome"/>
</dbReference>
<dbReference type="PANTHER" id="PTHR32071">
    <property type="entry name" value="TRANSCRIPTIONAL REGULATORY PROTEIN"/>
    <property type="match status" value="1"/>
</dbReference>
<name>A0A5C0SCX4_CRATE</name>
<dbReference type="Pfam" id="PF00158">
    <property type="entry name" value="Sigma54_activat"/>
    <property type="match status" value="1"/>
</dbReference>
<keyword evidence="1" id="KW-0547">Nucleotide-binding</keyword>
<evidence type="ECO:0000256" key="4">
    <source>
        <dbReference type="ARBA" id="ARBA00023163"/>
    </source>
</evidence>
<dbReference type="InterPro" id="IPR025944">
    <property type="entry name" value="Sigma_54_int_dom_CS"/>
</dbReference>
<dbReference type="FunFam" id="3.40.50.300:FF:000006">
    <property type="entry name" value="DNA-binding transcriptional regulator NtrC"/>
    <property type="match status" value="1"/>
</dbReference>
<evidence type="ECO:0000256" key="2">
    <source>
        <dbReference type="ARBA" id="ARBA00022840"/>
    </source>
</evidence>
<dbReference type="PANTHER" id="PTHR32071:SF74">
    <property type="entry name" value="TRANSCRIPTIONAL ACTIVATOR ROCR"/>
    <property type="match status" value="1"/>
</dbReference>
<dbReference type="SUPFAM" id="SSF55785">
    <property type="entry name" value="PYP-like sensor domain (PAS domain)"/>
    <property type="match status" value="1"/>
</dbReference>
<dbReference type="Pfam" id="PF25601">
    <property type="entry name" value="AAA_lid_14"/>
    <property type="match status" value="1"/>
</dbReference>
<dbReference type="Gene3D" id="1.10.8.60">
    <property type="match status" value="1"/>
</dbReference>
<dbReference type="Gene3D" id="3.30.450.20">
    <property type="entry name" value="PAS domain"/>
    <property type="match status" value="1"/>
</dbReference>
<keyword evidence="2" id="KW-0067">ATP-binding</keyword>
<protein>
    <submittedName>
        <fullName evidence="7">PAS domain-containing protein</fullName>
    </submittedName>
</protein>
<dbReference type="CDD" id="cd00009">
    <property type="entry name" value="AAA"/>
    <property type="match status" value="1"/>
</dbReference>
<keyword evidence="4" id="KW-0804">Transcription</keyword>
<dbReference type="GO" id="GO:0006355">
    <property type="term" value="P:regulation of DNA-templated transcription"/>
    <property type="evidence" value="ECO:0007669"/>
    <property type="project" value="InterPro"/>
</dbReference>
<dbReference type="InterPro" id="IPR035965">
    <property type="entry name" value="PAS-like_dom_sf"/>
</dbReference>
<dbReference type="InterPro" id="IPR000014">
    <property type="entry name" value="PAS"/>
</dbReference>
<dbReference type="InterPro" id="IPR002078">
    <property type="entry name" value="Sigma_54_int"/>
</dbReference>
<dbReference type="EMBL" id="CP042243">
    <property type="protein sequence ID" value="QEK11064.1"/>
    <property type="molecule type" value="Genomic_DNA"/>
</dbReference>
<proteinExistence type="predicted"/>
<reference evidence="7 8" key="1">
    <citation type="submission" date="2019-07" db="EMBL/GenBank/DDBJ databases">
        <title>Complete genome of Crassaminicella thermophila SY095.</title>
        <authorList>
            <person name="Li X."/>
        </authorList>
    </citation>
    <scope>NUCLEOTIDE SEQUENCE [LARGE SCALE GENOMIC DNA]</scope>
    <source>
        <strain evidence="7 8">SY095</strain>
    </source>
</reference>
<keyword evidence="8" id="KW-1185">Reference proteome</keyword>
<evidence type="ECO:0000313" key="7">
    <source>
        <dbReference type="EMBL" id="QEK11064.1"/>
    </source>
</evidence>
<dbReference type="InterPro" id="IPR003593">
    <property type="entry name" value="AAA+_ATPase"/>
</dbReference>
<dbReference type="InterPro" id="IPR027417">
    <property type="entry name" value="P-loop_NTPase"/>
</dbReference>
<evidence type="ECO:0000256" key="3">
    <source>
        <dbReference type="ARBA" id="ARBA00023015"/>
    </source>
</evidence>
<dbReference type="InterPro" id="IPR009057">
    <property type="entry name" value="Homeodomain-like_sf"/>
</dbReference>
<evidence type="ECO:0000256" key="1">
    <source>
        <dbReference type="ARBA" id="ARBA00022741"/>
    </source>
</evidence>
<dbReference type="PROSITE" id="PS50112">
    <property type="entry name" value="PAS"/>
    <property type="match status" value="1"/>
</dbReference>
<gene>
    <name evidence="7" type="ORF">FQB35_01045</name>
</gene>
<dbReference type="NCBIfam" id="TIGR00229">
    <property type="entry name" value="sensory_box"/>
    <property type="match status" value="1"/>
</dbReference>
<dbReference type="InterPro" id="IPR025662">
    <property type="entry name" value="Sigma_54_int_dom_ATP-bd_1"/>
</dbReference>